<name>A0ABR2BZ24_9ROSI</name>
<organism evidence="1 2">
    <name type="scientific">Hibiscus sabdariffa</name>
    <name type="common">roselle</name>
    <dbReference type="NCBI Taxonomy" id="183260"/>
    <lineage>
        <taxon>Eukaryota</taxon>
        <taxon>Viridiplantae</taxon>
        <taxon>Streptophyta</taxon>
        <taxon>Embryophyta</taxon>
        <taxon>Tracheophyta</taxon>
        <taxon>Spermatophyta</taxon>
        <taxon>Magnoliopsida</taxon>
        <taxon>eudicotyledons</taxon>
        <taxon>Gunneridae</taxon>
        <taxon>Pentapetalae</taxon>
        <taxon>rosids</taxon>
        <taxon>malvids</taxon>
        <taxon>Malvales</taxon>
        <taxon>Malvaceae</taxon>
        <taxon>Malvoideae</taxon>
        <taxon>Hibiscus</taxon>
    </lineage>
</organism>
<proteinExistence type="predicted"/>
<dbReference type="EMBL" id="JBBPBM010000073">
    <property type="protein sequence ID" value="KAK8512385.1"/>
    <property type="molecule type" value="Genomic_DNA"/>
</dbReference>
<protein>
    <recommendedName>
        <fullName evidence="3">Secreted protein</fullName>
    </recommendedName>
</protein>
<comment type="caution">
    <text evidence="1">The sequence shown here is derived from an EMBL/GenBank/DDBJ whole genome shotgun (WGS) entry which is preliminary data.</text>
</comment>
<keyword evidence="2" id="KW-1185">Reference proteome</keyword>
<reference evidence="1 2" key="1">
    <citation type="journal article" date="2024" name="G3 (Bethesda)">
        <title>Genome assembly of Hibiscus sabdariffa L. provides insights into metabolisms of medicinal natural products.</title>
        <authorList>
            <person name="Kim T."/>
        </authorList>
    </citation>
    <scope>NUCLEOTIDE SEQUENCE [LARGE SCALE GENOMIC DNA]</scope>
    <source>
        <strain evidence="1">TK-2024</strain>
        <tissue evidence="1">Old leaves</tissue>
    </source>
</reference>
<evidence type="ECO:0000313" key="2">
    <source>
        <dbReference type="Proteomes" id="UP001472677"/>
    </source>
</evidence>
<gene>
    <name evidence="1" type="ORF">V6N12_037385</name>
</gene>
<accession>A0ABR2BZ24</accession>
<evidence type="ECO:0008006" key="3">
    <source>
        <dbReference type="Google" id="ProtNLM"/>
    </source>
</evidence>
<evidence type="ECO:0000313" key="1">
    <source>
        <dbReference type="EMBL" id="KAK8512385.1"/>
    </source>
</evidence>
<dbReference type="Proteomes" id="UP001472677">
    <property type="component" value="Unassembled WGS sequence"/>
</dbReference>
<sequence length="91" mass="9965">MWSLLWHAWRWSETLTWSTVVWCGQFVNGCQAILGLSVASTMLAASLLADTGVLVFGFHRRFPCGVSFKGFLAGASCSLPCDFGSLSMPRM</sequence>